<reference evidence="7 8" key="1">
    <citation type="submission" date="2023-02" db="EMBL/GenBank/DDBJ databases">
        <title>Gemone sequence of Telluria chitinolytica ACM 3522T.</title>
        <authorList>
            <person name="Frediansyah A."/>
            <person name="Miess H."/>
            <person name="Gross H."/>
        </authorList>
    </citation>
    <scope>NUCLEOTIDE SEQUENCE [LARGE SCALE GENOMIC DNA]</scope>
    <source>
        <strain evidence="7 8">ACM 3522</strain>
    </source>
</reference>
<dbReference type="SUPFAM" id="SSF47384">
    <property type="entry name" value="Homodimeric domain of signal transducing histidine kinase"/>
    <property type="match status" value="1"/>
</dbReference>
<dbReference type="Pfam" id="PF00512">
    <property type="entry name" value="HisKA"/>
    <property type="match status" value="1"/>
</dbReference>
<keyword evidence="8" id="KW-1185">Reference proteome</keyword>
<protein>
    <recommendedName>
        <fullName evidence="2">histidine kinase</fullName>
        <ecNumber evidence="2">2.7.13.3</ecNumber>
    </recommendedName>
</protein>
<dbReference type="Gene3D" id="3.30.565.10">
    <property type="entry name" value="Histidine kinase-like ATPase, C-terminal domain"/>
    <property type="match status" value="1"/>
</dbReference>
<dbReference type="CDD" id="cd17580">
    <property type="entry name" value="REC_2_DhkD-like"/>
    <property type="match status" value="1"/>
</dbReference>
<dbReference type="InterPro" id="IPR011006">
    <property type="entry name" value="CheY-like_superfamily"/>
</dbReference>
<dbReference type="Pfam" id="PF00072">
    <property type="entry name" value="Response_reg"/>
    <property type="match status" value="2"/>
</dbReference>
<sequence>MKVTAPPPLILNVDDTDAARYAKTRILQRAGFRVTEAGSGTEALEKAHTEAPDLVLLDTKLPDINGFEVCRQLKQDPHTAPVLVLQTSASYLSSPDKVRALDSGADNYLFEPIEPEELVANVRALLRLGRVERELRDMDRRKDEFLAILAHELRNPLGPIRNAVELLRSLDPHASPAQENARRVILRQTDHMVRLVDDLLDVSRISQGKIALRRAPLELCALLRTAVETAEPNMASRQHVLTVQLPEQEIWIDGDSVRLAQIVGNLLNNAAKFTPPGGRVALSAALEGGQAVIRVTDNGIGIDPAEAGSIFDLFAQAGHSPDRVQDGLGIGLSLVRTLVNLHGGEVHADSRGLGEGATFEVRLPTLPATAQAAAPEQVANEPARRADVYRILVVDDNQDSAEIVCALLQFAGHEVHMAHDGAGAIECALRLAPDVIFLDIGLPDMSGVEVAEKMRGYPQLQKTILVALTGYGQDKDRAGAMAAGFNRHLTKPVNMETLNETVRTLMRPC</sequence>
<keyword evidence="3 4" id="KW-0597">Phosphoprotein</keyword>
<dbReference type="PANTHER" id="PTHR43547:SF2">
    <property type="entry name" value="HYBRID SIGNAL TRANSDUCTION HISTIDINE KINASE C"/>
    <property type="match status" value="1"/>
</dbReference>
<evidence type="ECO:0000313" key="8">
    <source>
        <dbReference type="Proteomes" id="UP001216510"/>
    </source>
</evidence>
<evidence type="ECO:0000256" key="3">
    <source>
        <dbReference type="ARBA" id="ARBA00022553"/>
    </source>
</evidence>
<dbReference type="InterPro" id="IPR003594">
    <property type="entry name" value="HATPase_dom"/>
</dbReference>
<feature type="modified residue" description="4-aspartylphosphate" evidence="4">
    <location>
        <position position="439"/>
    </location>
</feature>
<dbReference type="Gene3D" id="3.40.50.2300">
    <property type="match status" value="2"/>
</dbReference>
<evidence type="ECO:0000259" key="6">
    <source>
        <dbReference type="PROSITE" id="PS50110"/>
    </source>
</evidence>
<feature type="domain" description="Histidine kinase" evidence="5">
    <location>
        <begin position="148"/>
        <end position="367"/>
    </location>
</feature>
<dbReference type="EC" id="2.7.13.3" evidence="2"/>
<evidence type="ECO:0000256" key="2">
    <source>
        <dbReference type="ARBA" id="ARBA00012438"/>
    </source>
</evidence>
<dbReference type="PROSITE" id="PS50110">
    <property type="entry name" value="RESPONSE_REGULATORY"/>
    <property type="match status" value="2"/>
</dbReference>
<feature type="modified residue" description="4-aspartylphosphate" evidence="4">
    <location>
        <position position="58"/>
    </location>
</feature>
<dbReference type="InterPro" id="IPR004358">
    <property type="entry name" value="Sig_transdc_His_kin-like_C"/>
</dbReference>
<dbReference type="InterPro" id="IPR005467">
    <property type="entry name" value="His_kinase_dom"/>
</dbReference>
<comment type="catalytic activity">
    <reaction evidence="1">
        <text>ATP + protein L-histidine = ADP + protein N-phospho-L-histidine.</text>
        <dbReference type="EC" id="2.7.13.3"/>
    </reaction>
</comment>
<dbReference type="SUPFAM" id="SSF52172">
    <property type="entry name" value="CheY-like"/>
    <property type="match status" value="2"/>
</dbReference>
<evidence type="ECO:0000256" key="1">
    <source>
        <dbReference type="ARBA" id="ARBA00000085"/>
    </source>
</evidence>
<evidence type="ECO:0000259" key="5">
    <source>
        <dbReference type="PROSITE" id="PS50109"/>
    </source>
</evidence>
<dbReference type="CDD" id="cd00082">
    <property type="entry name" value="HisKA"/>
    <property type="match status" value="1"/>
</dbReference>
<accession>A0ABY8B4G5</accession>
<dbReference type="InterPro" id="IPR003661">
    <property type="entry name" value="HisK_dim/P_dom"/>
</dbReference>
<dbReference type="Proteomes" id="UP001216510">
    <property type="component" value="Chromosome"/>
</dbReference>
<evidence type="ECO:0000313" key="7">
    <source>
        <dbReference type="EMBL" id="WEF30839.1"/>
    </source>
</evidence>
<gene>
    <name evidence="7" type="ORF">PX653_15295</name>
</gene>
<dbReference type="EMBL" id="CP119083">
    <property type="protein sequence ID" value="WEF30839.1"/>
    <property type="molecule type" value="Genomic_DNA"/>
</dbReference>
<feature type="domain" description="Response regulatory" evidence="6">
    <location>
        <begin position="390"/>
        <end position="506"/>
    </location>
</feature>
<dbReference type="PANTHER" id="PTHR43547">
    <property type="entry name" value="TWO-COMPONENT HISTIDINE KINASE"/>
    <property type="match status" value="1"/>
</dbReference>
<dbReference type="SMART" id="SM00388">
    <property type="entry name" value="HisKA"/>
    <property type="match status" value="1"/>
</dbReference>
<dbReference type="Gene3D" id="6.10.250.690">
    <property type="match status" value="1"/>
</dbReference>
<name>A0ABY8B4G5_9BURK</name>
<feature type="domain" description="Response regulatory" evidence="6">
    <location>
        <begin position="9"/>
        <end position="126"/>
    </location>
</feature>
<dbReference type="SMART" id="SM00387">
    <property type="entry name" value="HATPase_c"/>
    <property type="match status" value="1"/>
</dbReference>
<dbReference type="Gene3D" id="1.10.287.130">
    <property type="match status" value="1"/>
</dbReference>
<dbReference type="SUPFAM" id="SSF55874">
    <property type="entry name" value="ATPase domain of HSP90 chaperone/DNA topoisomerase II/histidine kinase"/>
    <property type="match status" value="1"/>
</dbReference>
<dbReference type="InterPro" id="IPR036097">
    <property type="entry name" value="HisK_dim/P_sf"/>
</dbReference>
<dbReference type="PROSITE" id="PS50109">
    <property type="entry name" value="HIS_KIN"/>
    <property type="match status" value="1"/>
</dbReference>
<evidence type="ECO:0000256" key="4">
    <source>
        <dbReference type="PROSITE-ProRule" id="PRU00169"/>
    </source>
</evidence>
<dbReference type="CDD" id="cd00075">
    <property type="entry name" value="HATPase"/>
    <property type="match status" value="1"/>
</dbReference>
<proteinExistence type="predicted"/>
<dbReference type="InterPro" id="IPR036890">
    <property type="entry name" value="HATPase_C_sf"/>
</dbReference>
<dbReference type="InterPro" id="IPR001789">
    <property type="entry name" value="Sig_transdc_resp-reg_receiver"/>
</dbReference>
<dbReference type="RefSeq" id="WP_277413631.1">
    <property type="nucleotide sequence ID" value="NZ_CP119083.1"/>
</dbReference>
<organism evidence="7 8">
    <name type="scientific">Pseudoduganella chitinolytica</name>
    <dbReference type="NCBI Taxonomy" id="34070"/>
    <lineage>
        <taxon>Bacteria</taxon>
        <taxon>Pseudomonadati</taxon>
        <taxon>Pseudomonadota</taxon>
        <taxon>Betaproteobacteria</taxon>
        <taxon>Burkholderiales</taxon>
        <taxon>Oxalobacteraceae</taxon>
        <taxon>Telluria group</taxon>
        <taxon>Pseudoduganella</taxon>
    </lineage>
</organism>
<dbReference type="SMART" id="SM00448">
    <property type="entry name" value="REC"/>
    <property type="match status" value="2"/>
</dbReference>
<dbReference type="PRINTS" id="PR00344">
    <property type="entry name" value="BCTRLSENSOR"/>
</dbReference>
<dbReference type="Pfam" id="PF02518">
    <property type="entry name" value="HATPase_c"/>
    <property type="match status" value="1"/>
</dbReference>